<evidence type="ECO:0000256" key="1">
    <source>
        <dbReference type="ARBA" id="ARBA00009427"/>
    </source>
</evidence>
<proteinExistence type="inferred from homology"/>
<keyword evidence="3 8" id="KW-0547">Nucleotide-binding</keyword>
<evidence type="ECO:0000256" key="3">
    <source>
        <dbReference type="ARBA" id="ARBA00022741"/>
    </source>
</evidence>
<gene>
    <name evidence="8 10" type="primary">cmk</name>
    <name evidence="10" type="ORF">GCM10025770_10230</name>
</gene>
<evidence type="ECO:0000256" key="5">
    <source>
        <dbReference type="ARBA" id="ARBA00022840"/>
    </source>
</evidence>
<dbReference type="EC" id="2.7.4.25" evidence="8"/>
<dbReference type="PANTHER" id="PTHR21299">
    <property type="entry name" value="CYTIDYLATE KINASE/PANTOATE-BETA-ALANINE LIGASE"/>
    <property type="match status" value="1"/>
</dbReference>
<evidence type="ECO:0000256" key="6">
    <source>
        <dbReference type="ARBA" id="ARBA00047615"/>
    </source>
</evidence>
<evidence type="ECO:0000256" key="4">
    <source>
        <dbReference type="ARBA" id="ARBA00022777"/>
    </source>
</evidence>
<dbReference type="InterPro" id="IPR003136">
    <property type="entry name" value="Cytidylate_kin"/>
</dbReference>
<keyword evidence="2 8" id="KW-0808">Transferase</keyword>
<keyword evidence="11" id="KW-1185">Reference proteome</keyword>
<feature type="binding site" evidence="8">
    <location>
        <begin position="14"/>
        <end position="22"/>
    </location>
    <ligand>
        <name>ATP</name>
        <dbReference type="ChEBI" id="CHEBI:30616"/>
    </ligand>
</feature>
<evidence type="ECO:0000256" key="7">
    <source>
        <dbReference type="ARBA" id="ARBA00048478"/>
    </source>
</evidence>
<comment type="catalytic activity">
    <reaction evidence="7 8">
        <text>CMP + ATP = CDP + ADP</text>
        <dbReference type="Rhea" id="RHEA:11600"/>
        <dbReference type="ChEBI" id="CHEBI:30616"/>
        <dbReference type="ChEBI" id="CHEBI:58069"/>
        <dbReference type="ChEBI" id="CHEBI:60377"/>
        <dbReference type="ChEBI" id="CHEBI:456216"/>
        <dbReference type="EC" id="2.7.4.25"/>
    </reaction>
</comment>
<dbReference type="SUPFAM" id="SSF52540">
    <property type="entry name" value="P-loop containing nucleoside triphosphate hydrolases"/>
    <property type="match status" value="1"/>
</dbReference>
<name>A0ABP9QFY9_9RHOO</name>
<comment type="subcellular location">
    <subcellularLocation>
        <location evidence="8">Cytoplasm</location>
    </subcellularLocation>
</comment>
<evidence type="ECO:0000313" key="10">
    <source>
        <dbReference type="EMBL" id="GAA5161254.1"/>
    </source>
</evidence>
<evidence type="ECO:0000259" key="9">
    <source>
        <dbReference type="Pfam" id="PF02224"/>
    </source>
</evidence>
<comment type="similarity">
    <text evidence="1 8">Belongs to the cytidylate kinase family. Type 1 subfamily.</text>
</comment>
<dbReference type="EMBL" id="BAABLD010000005">
    <property type="protein sequence ID" value="GAA5161254.1"/>
    <property type="molecule type" value="Genomic_DNA"/>
</dbReference>
<comment type="caution">
    <text evidence="10">The sequence shown here is derived from an EMBL/GenBank/DDBJ whole genome shotgun (WGS) entry which is preliminary data.</text>
</comment>
<feature type="domain" description="Cytidylate kinase" evidence="9">
    <location>
        <begin position="11"/>
        <end position="218"/>
    </location>
</feature>
<dbReference type="Gene3D" id="3.40.50.300">
    <property type="entry name" value="P-loop containing nucleotide triphosphate hydrolases"/>
    <property type="match status" value="1"/>
</dbReference>
<keyword evidence="5 8" id="KW-0067">ATP-binding</keyword>
<accession>A0ABP9QFY9</accession>
<keyword evidence="4 8" id="KW-0418">Kinase</keyword>
<reference evidence="11" key="1">
    <citation type="journal article" date="2019" name="Int. J. Syst. Evol. Microbiol.">
        <title>The Global Catalogue of Microorganisms (GCM) 10K type strain sequencing project: providing services to taxonomists for standard genome sequencing and annotation.</title>
        <authorList>
            <consortium name="The Broad Institute Genomics Platform"/>
            <consortium name="The Broad Institute Genome Sequencing Center for Infectious Disease"/>
            <person name="Wu L."/>
            <person name="Ma J."/>
        </authorList>
    </citation>
    <scope>NUCLEOTIDE SEQUENCE [LARGE SCALE GENOMIC DNA]</scope>
    <source>
        <strain evidence="11">JCM 18715</strain>
    </source>
</reference>
<evidence type="ECO:0000256" key="8">
    <source>
        <dbReference type="HAMAP-Rule" id="MF_00238"/>
    </source>
</evidence>
<evidence type="ECO:0000256" key="2">
    <source>
        <dbReference type="ARBA" id="ARBA00022679"/>
    </source>
</evidence>
<dbReference type="GO" id="GO:0016301">
    <property type="term" value="F:kinase activity"/>
    <property type="evidence" value="ECO:0007669"/>
    <property type="project" value="UniProtKB-KW"/>
</dbReference>
<dbReference type="PANTHER" id="PTHR21299:SF2">
    <property type="entry name" value="CYTIDYLATE KINASE"/>
    <property type="match status" value="1"/>
</dbReference>
<organism evidence="10 11">
    <name type="scientific">Viridibacterium curvum</name>
    <dbReference type="NCBI Taxonomy" id="1101404"/>
    <lineage>
        <taxon>Bacteria</taxon>
        <taxon>Pseudomonadati</taxon>
        <taxon>Pseudomonadota</taxon>
        <taxon>Betaproteobacteria</taxon>
        <taxon>Rhodocyclales</taxon>
        <taxon>Rhodocyclaceae</taxon>
        <taxon>Viridibacterium</taxon>
    </lineage>
</organism>
<dbReference type="InterPro" id="IPR027417">
    <property type="entry name" value="P-loop_NTPase"/>
</dbReference>
<dbReference type="HAMAP" id="MF_00238">
    <property type="entry name" value="Cytidyl_kinase_type1"/>
    <property type="match status" value="1"/>
</dbReference>
<dbReference type="CDD" id="cd02020">
    <property type="entry name" value="CMPK"/>
    <property type="match status" value="1"/>
</dbReference>
<dbReference type="NCBIfam" id="TIGR00017">
    <property type="entry name" value="cmk"/>
    <property type="match status" value="1"/>
</dbReference>
<dbReference type="Proteomes" id="UP001500547">
    <property type="component" value="Unassembled WGS sequence"/>
</dbReference>
<protein>
    <recommendedName>
        <fullName evidence="8">Cytidylate kinase</fullName>
        <shortName evidence="8">CK</shortName>
        <ecNumber evidence="8">2.7.4.25</ecNumber>
    </recommendedName>
    <alternativeName>
        <fullName evidence="8">Cytidine monophosphate kinase</fullName>
        <shortName evidence="8">CMP kinase</shortName>
    </alternativeName>
</protein>
<dbReference type="Pfam" id="PF02224">
    <property type="entry name" value="Cytidylate_kin"/>
    <property type="match status" value="1"/>
</dbReference>
<sequence length="226" mass="24599">MSSSIQVPVLAIDGPTASGKGTVASRVATRLGWHFLDSGSIYRLVSMQALTEGVPFDDAERLVVIARQLNVAFEGEEVRLHGEDVKEALRREEVGNGASKLAAIPAVREALLTRQKDFRQAPGLVADGRDMGTVVFPDAFLKIFLTASPEARAERRHKQLIDKGLSANLERLVLDLRERDARDMNRAVAPLKPSADAVLLDTTSMTADQAVEFVLDRLRERGVSAG</sequence>
<keyword evidence="8" id="KW-0963">Cytoplasm</keyword>
<dbReference type="RefSeq" id="WP_345531794.1">
    <property type="nucleotide sequence ID" value="NZ_BAABLD010000005.1"/>
</dbReference>
<comment type="catalytic activity">
    <reaction evidence="6 8">
        <text>dCMP + ATP = dCDP + ADP</text>
        <dbReference type="Rhea" id="RHEA:25094"/>
        <dbReference type="ChEBI" id="CHEBI:30616"/>
        <dbReference type="ChEBI" id="CHEBI:57566"/>
        <dbReference type="ChEBI" id="CHEBI:58593"/>
        <dbReference type="ChEBI" id="CHEBI:456216"/>
        <dbReference type="EC" id="2.7.4.25"/>
    </reaction>
</comment>
<evidence type="ECO:0000313" key="11">
    <source>
        <dbReference type="Proteomes" id="UP001500547"/>
    </source>
</evidence>
<dbReference type="InterPro" id="IPR011994">
    <property type="entry name" value="Cytidylate_kinase_dom"/>
</dbReference>